<dbReference type="RefSeq" id="WP_136452656.1">
    <property type="nucleotide sequence ID" value="NZ_SSWH01000001.1"/>
</dbReference>
<accession>A0A4S5EA65</accession>
<evidence type="ECO:0000313" key="2">
    <source>
        <dbReference type="EMBL" id="THJ68554.1"/>
    </source>
</evidence>
<sequence length="456" mass="49341">MPGLVNPLIPLDAARVGSITAVPDASRPVAAIVAADSTVSWVVWPDAPMPETAVGEAQMLPTSTGAWLIYTAENDDGTEMLQRRSAVFITAQGVGAACDLGVGQPMGADAGGLWVGDPRPASNWTESADTESEDLEDPELEGLDPESLGWAPTEPFWSRPVKEEAASSSDDGGGEEGFGYFPLAPGGAEWVDGTDSDDDGGPGLVPRAPGKSLPTPATELVRIHTDGTRSVIVVDHLVHGADLTGTRLTVQYYPTGPREVQDQQYAGSTFVDEAREVEVDVSEGLPASIVTDRLPSRPVLDDDDDDSWYADLERKRSAVAEWTDRLDLDRVEGAKWTLVALTEEERAEAIERIRGRFEGFDDPYVVWTHDHPSPRRSPSDYRNVHITEEGGWPATAIVVSFEHRAVPDLRLRRRYGVFDDAGRPREWAYATVHLEEDISTGAIPPRSAAVDGVLEI</sequence>
<reference evidence="2 3" key="1">
    <citation type="submission" date="2019-04" db="EMBL/GenBank/DDBJ databases">
        <authorList>
            <person name="Liu Q."/>
            <person name="Xin Y.-H."/>
        </authorList>
    </citation>
    <scope>NUCLEOTIDE SEQUENCE [LARGE SCALE GENOMIC DNA]</scope>
    <source>
        <strain evidence="2 3">AM23</strain>
    </source>
</reference>
<name>A0A4S5EA65_9MICC</name>
<dbReference type="EMBL" id="SSWH01000001">
    <property type="protein sequence ID" value="THJ68554.1"/>
    <property type="molecule type" value="Genomic_DNA"/>
</dbReference>
<feature type="region of interest" description="Disordered" evidence="1">
    <location>
        <begin position="111"/>
        <end position="215"/>
    </location>
</feature>
<organism evidence="2 3">
    <name type="scientific">Arthrobacter echini</name>
    <dbReference type="NCBI Taxonomy" id="1529066"/>
    <lineage>
        <taxon>Bacteria</taxon>
        <taxon>Bacillati</taxon>
        <taxon>Actinomycetota</taxon>
        <taxon>Actinomycetes</taxon>
        <taxon>Micrococcales</taxon>
        <taxon>Micrococcaceae</taxon>
        <taxon>Arthrobacter</taxon>
    </lineage>
</organism>
<gene>
    <name evidence="2" type="ORF">E8P82_01175</name>
</gene>
<feature type="compositionally biased region" description="Acidic residues" evidence="1">
    <location>
        <begin position="128"/>
        <end position="144"/>
    </location>
</feature>
<evidence type="ECO:0000256" key="1">
    <source>
        <dbReference type="SAM" id="MobiDB-lite"/>
    </source>
</evidence>
<keyword evidence="3" id="KW-1185">Reference proteome</keyword>
<dbReference type="AlphaFoldDB" id="A0A4S5EA65"/>
<comment type="caution">
    <text evidence="2">The sequence shown here is derived from an EMBL/GenBank/DDBJ whole genome shotgun (WGS) entry which is preliminary data.</text>
</comment>
<dbReference type="OrthoDB" id="4918285at2"/>
<protein>
    <submittedName>
        <fullName evidence="2">Uncharacterized protein</fullName>
    </submittedName>
</protein>
<evidence type="ECO:0000313" key="3">
    <source>
        <dbReference type="Proteomes" id="UP000305233"/>
    </source>
</evidence>
<proteinExistence type="predicted"/>
<dbReference type="Proteomes" id="UP000305233">
    <property type="component" value="Unassembled WGS sequence"/>
</dbReference>